<feature type="signal peptide" evidence="2">
    <location>
        <begin position="1"/>
        <end position="21"/>
    </location>
</feature>
<feature type="region of interest" description="Disordered" evidence="1">
    <location>
        <begin position="29"/>
        <end position="60"/>
    </location>
</feature>
<protein>
    <submittedName>
        <fullName evidence="3">Uncharacterized protein</fullName>
    </submittedName>
</protein>
<name>A0A8H7BTD3_9FUNG</name>
<keyword evidence="4" id="KW-1185">Reference proteome</keyword>
<accession>A0A8H7BTD3</accession>
<proteinExistence type="predicted"/>
<evidence type="ECO:0000256" key="2">
    <source>
        <dbReference type="SAM" id="SignalP"/>
    </source>
</evidence>
<organism evidence="3 4">
    <name type="scientific">Apophysomyces ossiformis</name>
    <dbReference type="NCBI Taxonomy" id="679940"/>
    <lineage>
        <taxon>Eukaryota</taxon>
        <taxon>Fungi</taxon>
        <taxon>Fungi incertae sedis</taxon>
        <taxon>Mucoromycota</taxon>
        <taxon>Mucoromycotina</taxon>
        <taxon>Mucoromycetes</taxon>
        <taxon>Mucorales</taxon>
        <taxon>Mucorineae</taxon>
        <taxon>Mucoraceae</taxon>
        <taxon>Apophysomyces</taxon>
    </lineage>
</organism>
<dbReference type="EMBL" id="JABAYA010000018">
    <property type="protein sequence ID" value="KAF7730143.1"/>
    <property type="molecule type" value="Genomic_DNA"/>
</dbReference>
<evidence type="ECO:0000313" key="4">
    <source>
        <dbReference type="Proteomes" id="UP000605846"/>
    </source>
</evidence>
<dbReference type="OrthoDB" id="4933605at2759"/>
<keyword evidence="2" id="KW-0732">Signal</keyword>
<evidence type="ECO:0000313" key="3">
    <source>
        <dbReference type="EMBL" id="KAF7730143.1"/>
    </source>
</evidence>
<dbReference type="Proteomes" id="UP000605846">
    <property type="component" value="Unassembled WGS sequence"/>
</dbReference>
<evidence type="ECO:0000256" key="1">
    <source>
        <dbReference type="SAM" id="MobiDB-lite"/>
    </source>
</evidence>
<gene>
    <name evidence="3" type="ORF">EC973_002751</name>
</gene>
<dbReference type="AlphaFoldDB" id="A0A8H7BTD3"/>
<comment type="caution">
    <text evidence="3">The sequence shown here is derived from an EMBL/GenBank/DDBJ whole genome shotgun (WGS) entry which is preliminary data.</text>
</comment>
<feature type="chain" id="PRO_5034900213" evidence="2">
    <location>
        <begin position="22"/>
        <end position="298"/>
    </location>
</feature>
<reference evidence="3" key="1">
    <citation type="submission" date="2020-01" db="EMBL/GenBank/DDBJ databases">
        <title>Genome Sequencing of Three Apophysomyces-Like Fungal Strains Confirms a Novel Fungal Genus in the Mucoromycota with divergent Burkholderia-like Endosymbiotic Bacteria.</title>
        <authorList>
            <person name="Stajich J.E."/>
            <person name="Macias A.M."/>
            <person name="Carter-House D."/>
            <person name="Lovett B."/>
            <person name="Kasson L.R."/>
            <person name="Berry K."/>
            <person name="Grigoriev I."/>
            <person name="Chang Y."/>
            <person name="Spatafora J."/>
            <person name="Kasson M.T."/>
        </authorList>
    </citation>
    <scope>NUCLEOTIDE SEQUENCE</scope>
    <source>
        <strain evidence="3">NRRL A-21654</strain>
    </source>
</reference>
<sequence>MKLTAVIAALLAVATFGAVEAAPVKENQGQLHTPLSGNPHFTRNANASINEANGDNIDPSNYSTMSAKNIVSLKFSDERPDVILRTIGVRASAVDIPEEAKPILKESRTRALTEEEKTRLISLFYVDREQLLEEVKLAGRQPAVPGGGDLTEEKGTGPYPKLYDTLAWDQATRKAVLEKYGRFHVNSGDDGTDIDEVMTIVSGGPFRWGFTLQDGVTVRFQVENVGLDDPAVRVSYHGLGMHAGMMDPKQGVMVAFGHGAKVFTMRYDAPGIPHAELLGTNPWVDFSGDMPRVLDHAN</sequence>